<sequence>MNSRRNSIEIVWSNYLNLIGENESTTKLKYNSWSFGDNKELADELVDIVLRGEKTATTSLYCLYEIENENLPKANDLGIVTDFDGNAKCVIKTNKVSVLPFLEVNAEFAYKEGEGDKSLEYWREGHINFFNRLLKELDMHFSEDMLVVCEEFEIVYK</sequence>
<dbReference type="InterPro" id="IPR009326">
    <property type="entry name" value="DUF984"/>
</dbReference>
<dbReference type="AlphaFoldDB" id="A0ABD4RJY3"/>
<dbReference type="CDD" id="cd06553">
    <property type="entry name" value="ASCH_Ef3133_like"/>
    <property type="match status" value="1"/>
</dbReference>
<dbReference type="SMART" id="SM01022">
    <property type="entry name" value="ASCH"/>
    <property type="match status" value="1"/>
</dbReference>
<protein>
    <submittedName>
        <fullName evidence="2">ASCH domain-containing protein</fullName>
    </submittedName>
</protein>
<dbReference type="Proteomes" id="UP000775179">
    <property type="component" value="Unassembled WGS sequence"/>
</dbReference>
<gene>
    <name evidence="2" type="ORF">K4H94_11555</name>
</gene>
<proteinExistence type="predicted"/>
<dbReference type="KEGG" id="cchv:BTM20_04585"/>
<organism evidence="2 3">
    <name type="scientific">Clostridium chauvoei</name>
    <dbReference type="NCBI Taxonomy" id="46867"/>
    <lineage>
        <taxon>Bacteria</taxon>
        <taxon>Bacillati</taxon>
        <taxon>Bacillota</taxon>
        <taxon>Clostridia</taxon>
        <taxon>Eubacteriales</taxon>
        <taxon>Clostridiaceae</taxon>
        <taxon>Clostridium</taxon>
    </lineage>
</organism>
<feature type="domain" description="ASCH" evidence="1">
    <location>
        <begin position="33"/>
        <end position="156"/>
    </location>
</feature>
<dbReference type="PIRSF" id="PIRSF021320">
    <property type="entry name" value="DUF984"/>
    <property type="match status" value="1"/>
</dbReference>
<dbReference type="InterPro" id="IPR007374">
    <property type="entry name" value="ASCH_domain"/>
</dbReference>
<accession>A0ABD4RJY3</accession>
<name>A0ABD4RJY3_9CLOT</name>
<comment type="caution">
    <text evidence="2">The sequence shown here is derived from an EMBL/GenBank/DDBJ whole genome shotgun (WGS) entry which is preliminary data.</text>
</comment>
<evidence type="ECO:0000259" key="1">
    <source>
        <dbReference type="SMART" id="SM01022"/>
    </source>
</evidence>
<dbReference type="Gene3D" id="3.10.400.10">
    <property type="entry name" value="Sulfate adenylyltransferase"/>
    <property type="match status" value="1"/>
</dbReference>
<dbReference type="EMBL" id="JAIFTX010000030">
    <property type="protein sequence ID" value="MBX7291636.1"/>
    <property type="molecule type" value="Genomic_DNA"/>
</dbReference>
<evidence type="ECO:0000313" key="3">
    <source>
        <dbReference type="Proteomes" id="UP000775179"/>
    </source>
</evidence>
<reference evidence="2 3" key="1">
    <citation type="submission" date="2021-08" db="EMBL/GenBank/DDBJ databases">
        <title>Genome sequence analysis of Clostridium chauvoei strains of European origin and evaluation of typing options for outbreak investigations.</title>
        <authorList>
            <person name="Abdel-Glil M."/>
            <person name="Thomas P."/>
            <person name="Seyboldt C."/>
        </authorList>
    </citation>
    <scope>NUCLEOTIDE SEQUENCE [LARGE SCALE GENOMIC DNA]</scope>
    <source>
        <strain evidence="2 3">S0260-09</strain>
    </source>
</reference>
<dbReference type="InterPro" id="IPR015947">
    <property type="entry name" value="PUA-like_sf"/>
</dbReference>
<evidence type="ECO:0000313" key="2">
    <source>
        <dbReference type="EMBL" id="MBX7291636.1"/>
    </source>
</evidence>
<dbReference type="PANTHER" id="PTHR39203:SF1">
    <property type="entry name" value="CYTOPLASMIC PROTEIN"/>
    <property type="match status" value="1"/>
</dbReference>
<dbReference type="RefSeq" id="WP_021875123.1">
    <property type="nucleotide sequence ID" value="NZ_CP018624.1"/>
</dbReference>
<dbReference type="PANTHER" id="PTHR39203">
    <property type="entry name" value="CYTOPLASMIC PROTEIN-RELATED"/>
    <property type="match status" value="1"/>
</dbReference>
<dbReference type="GeneID" id="66301132"/>
<dbReference type="SUPFAM" id="SSF88697">
    <property type="entry name" value="PUA domain-like"/>
    <property type="match status" value="1"/>
</dbReference>
<dbReference type="Pfam" id="PF04266">
    <property type="entry name" value="ASCH"/>
    <property type="match status" value="1"/>
</dbReference>